<name>A0A0C9V155_9AGAM</name>
<proteinExistence type="predicted"/>
<dbReference type="OrthoDB" id="3268967at2759"/>
<keyword evidence="2" id="KW-1185">Reference proteome</keyword>
<protein>
    <submittedName>
        <fullName evidence="1">Uncharacterized protein</fullName>
    </submittedName>
</protein>
<dbReference type="Proteomes" id="UP000053820">
    <property type="component" value="Unassembled WGS sequence"/>
</dbReference>
<dbReference type="AlphaFoldDB" id="A0A0C9V155"/>
<gene>
    <name evidence="1" type="ORF">HYDPIDRAFT_101611</name>
</gene>
<sequence>MPSFIQGIDPKVDSIPGVRHFIQQALDNLAQAHDAIIESRVNQAHYTNCGHRNETPFEQGDLIYLSTKNLSFPKG</sequence>
<dbReference type="HOGENOM" id="CLU_142395_1_0_1"/>
<reference evidence="1 2" key="1">
    <citation type="submission" date="2014-04" db="EMBL/GenBank/DDBJ databases">
        <title>Evolutionary Origins and Diversification of the Mycorrhizal Mutualists.</title>
        <authorList>
            <consortium name="DOE Joint Genome Institute"/>
            <consortium name="Mycorrhizal Genomics Consortium"/>
            <person name="Kohler A."/>
            <person name="Kuo A."/>
            <person name="Nagy L.G."/>
            <person name="Floudas D."/>
            <person name="Copeland A."/>
            <person name="Barry K.W."/>
            <person name="Cichocki N."/>
            <person name="Veneault-Fourrey C."/>
            <person name="LaButti K."/>
            <person name="Lindquist E.A."/>
            <person name="Lipzen A."/>
            <person name="Lundell T."/>
            <person name="Morin E."/>
            <person name="Murat C."/>
            <person name="Riley R."/>
            <person name="Ohm R."/>
            <person name="Sun H."/>
            <person name="Tunlid A."/>
            <person name="Henrissat B."/>
            <person name="Grigoriev I.V."/>
            <person name="Hibbett D.S."/>
            <person name="Martin F."/>
        </authorList>
    </citation>
    <scope>NUCLEOTIDE SEQUENCE [LARGE SCALE GENOMIC DNA]</scope>
    <source>
        <strain evidence="1 2">MD-312</strain>
    </source>
</reference>
<evidence type="ECO:0000313" key="2">
    <source>
        <dbReference type="Proteomes" id="UP000053820"/>
    </source>
</evidence>
<organism evidence="1 2">
    <name type="scientific">Hydnomerulius pinastri MD-312</name>
    <dbReference type="NCBI Taxonomy" id="994086"/>
    <lineage>
        <taxon>Eukaryota</taxon>
        <taxon>Fungi</taxon>
        <taxon>Dikarya</taxon>
        <taxon>Basidiomycota</taxon>
        <taxon>Agaricomycotina</taxon>
        <taxon>Agaricomycetes</taxon>
        <taxon>Agaricomycetidae</taxon>
        <taxon>Boletales</taxon>
        <taxon>Boletales incertae sedis</taxon>
        <taxon>Leucogyrophana</taxon>
    </lineage>
</organism>
<dbReference type="EMBL" id="KN839901">
    <property type="protein sequence ID" value="KIJ58999.1"/>
    <property type="molecule type" value="Genomic_DNA"/>
</dbReference>
<evidence type="ECO:0000313" key="1">
    <source>
        <dbReference type="EMBL" id="KIJ58999.1"/>
    </source>
</evidence>
<accession>A0A0C9V155</accession>